<evidence type="ECO:0000313" key="3">
    <source>
        <dbReference type="EMBL" id="KAK4220141.1"/>
    </source>
</evidence>
<feature type="region of interest" description="Disordered" evidence="1">
    <location>
        <begin position="335"/>
        <end position="354"/>
    </location>
</feature>
<reference evidence="3" key="1">
    <citation type="journal article" date="2023" name="Mol. Phylogenet. Evol.">
        <title>Genome-scale phylogeny and comparative genomics of the fungal order Sordariales.</title>
        <authorList>
            <person name="Hensen N."/>
            <person name="Bonometti L."/>
            <person name="Westerberg I."/>
            <person name="Brannstrom I.O."/>
            <person name="Guillou S."/>
            <person name="Cros-Aarteil S."/>
            <person name="Calhoun S."/>
            <person name="Haridas S."/>
            <person name="Kuo A."/>
            <person name="Mondo S."/>
            <person name="Pangilinan J."/>
            <person name="Riley R."/>
            <person name="LaButti K."/>
            <person name="Andreopoulos B."/>
            <person name="Lipzen A."/>
            <person name="Chen C."/>
            <person name="Yan M."/>
            <person name="Daum C."/>
            <person name="Ng V."/>
            <person name="Clum A."/>
            <person name="Steindorff A."/>
            <person name="Ohm R.A."/>
            <person name="Martin F."/>
            <person name="Silar P."/>
            <person name="Natvig D.O."/>
            <person name="Lalanne C."/>
            <person name="Gautier V."/>
            <person name="Ament-Velasquez S.L."/>
            <person name="Kruys A."/>
            <person name="Hutchinson M.I."/>
            <person name="Powell A.J."/>
            <person name="Barry K."/>
            <person name="Miller A.N."/>
            <person name="Grigoriev I.V."/>
            <person name="Debuchy R."/>
            <person name="Gladieux P."/>
            <person name="Hiltunen Thoren M."/>
            <person name="Johannesson H."/>
        </authorList>
    </citation>
    <scope>NUCLEOTIDE SEQUENCE</scope>
    <source>
        <strain evidence="3">PSN293</strain>
    </source>
</reference>
<dbReference type="EMBL" id="MU858045">
    <property type="protein sequence ID" value="KAK4220141.1"/>
    <property type="molecule type" value="Genomic_DNA"/>
</dbReference>
<feature type="domain" description="F-box" evidence="2">
    <location>
        <begin position="7"/>
        <end position="47"/>
    </location>
</feature>
<dbReference type="Proteomes" id="UP001301769">
    <property type="component" value="Unassembled WGS sequence"/>
</dbReference>
<dbReference type="SMART" id="SM00256">
    <property type="entry name" value="FBOX"/>
    <property type="match status" value="1"/>
</dbReference>
<name>A0AAN6YLC0_9PEZI</name>
<organism evidence="3 4">
    <name type="scientific">Rhypophila decipiens</name>
    <dbReference type="NCBI Taxonomy" id="261697"/>
    <lineage>
        <taxon>Eukaryota</taxon>
        <taxon>Fungi</taxon>
        <taxon>Dikarya</taxon>
        <taxon>Ascomycota</taxon>
        <taxon>Pezizomycotina</taxon>
        <taxon>Sordariomycetes</taxon>
        <taxon>Sordariomycetidae</taxon>
        <taxon>Sordariales</taxon>
        <taxon>Naviculisporaceae</taxon>
        <taxon>Rhypophila</taxon>
    </lineage>
</organism>
<feature type="compositionally biased region" description="Basic residues" evidence="1">
    <location>
        <begin position="688"/>
        <end position="701"/>
    </location>
</feature>
<protein>
    <recommendedName>
        <fullName evidence="2">F-box domain-containing protein</fullName>
    </recommendedName>
</protein>
<feature type="region of interest" description="Disordered" evidence="1">
    <location>
        <begin position="688"/>
        <end position="708"/>
    </location>
</feature>
<dbReference type="InterPro" id="IPR001810">
    <property type="entry name" value="F-box_dom"/>
</dbReference>
<dbReference type="SUPFAM" id="SSF81383">
    <property type="entry name" value="F-box domain"/>
    <property type="match status" value="1"/>
</dbReference>
<dbReference type="Pfam" id="PF12937">
    <property type="entry name" value="F-box-like"/>
    <property type="match status" value="1"/>
</dbReference>
<dbReference type="InterPro" id="IPR036047">
    <property type="entry name" value="F-box-like_dom_sf"/>
</dbReference>
<proteinExistence type="predicted"/>
<sequence>MRDITELPRDLFLLIIAYLPPRTCVRCRRVSRQWFAAFTSQDISLLLLRWNFPRCREMRLAAAAATLSSLSPQALDSLSSSNLGVELKCFTAETHSWSWTFAAVARRYHHLGHAKPRVVDKIELAGPNQDKDSRTSAFSFRGVAPWNRYLRLNQNTANFHYDDPSWWYSQEDGVLVYPTAATPMDRDAGYIYQVLDLSTGTQVSVPFDVRQKHIRRVRLAQGVLVIEWAEALPYHQLNDREVVHRHFVTAFDVVRLPSDPARACGAPDATTGWTWTVKLRSEWKLHFLGLPLNRSDRFFSAHTATHYAVYFWQPNRSLYQDDPIEQLAVWDISSPSTYRPSEDPNGDNKQEVPERAHSIPVGLWNGAHSGANGNGTTSDRAVSSSAHPARDTKLSLAKTTIASGPRVIRRMAWRELGFYNLRQRATPQLRNLALDDRNLYFVEEEHRWADGQHSSLSPPRVHHVRCTGIPIIPTPACATSSPPKRPPLAVIHNSSTVSDPTDGPVLGPIWVDACGADGDVNMSFCRRAAASSGPVPALESWATPQRIQLGTLNNSSPEYIMGLLKSRGPPSADGWAWTTSTATANSSHLQSTSNNSIGGGSMSAQAVISSFLEYPQRWPGWAPCWRHEDFPYLTVAEMVDFPAGVRITARHCFMLETISVHVRPGSISIKGANGGLLDDDDEVLDAKKKKRNSASRKKKRVSNGSMSTEAVRSEEVQFGDDMWSELVHKGYIAGDERWVLGEGEDGRITVVRF</sequence>
<keyword evidence="4" id="KW-1185">Reference proteome</keyword>
<accession>A0AAN6YLC0</accession>
<dbReference type="Gene3D" id="1.20.1280.50">
    <property type="match status" value="1"/>
</dbReference>
<reference evidence="3" key="2">
    <citation type="submission" date="2023-05" db="EMBL/GenBank/DDBJ databases">
        <authorList>
            <consortium name="Lawrence Berkeley National Laboratory"/>
            <person name="Steindorff A."/>
            <person name="Hensen N."/>
            <person name="Bonometti L."/>
            <person name="Westerberg I."/>
            <person name="Brannstrom I.O."/>
            <person name="Guillou S."/>
            <person name="Cros-Aarteil S."/>
            <person name="Calhoun S."/>
            <person name="Haridas S."/>
            <person name="Kuo A."/>
            <person name="Mondo S."/>
            <person name="Pangilinan J."/>
            <person name="Riley R."/>
            <person name="Labutti K."/>
            <person name="Andreopoulos B."/>
            <person name="Lipzen A."/>
            <person name="Chen C."/>
            <person name="Yanf M."/>
            <person name="Daum C."/>
            <person name="Ng V."/>
            <person name="Clum A."/>
            <person name="Ohm R."/>
            <person name="Martin F."/>
            <person name="Silar P."/>
            <person name="Natvig D."/>
            <person name="Lalanne C."/>
            <person name="Gautier V."/>
            <person name="Ament-Velasquez S.L."/>
            <person name="Kruys A."/>
            <person name="Hutchinson M.I."/>
            <person name="Powell A.J."/>
            <person name="Barry K."/>
            <person name="Miller A.N."/>
            <person name="Grigoriev I.V."/>
            <person name="Debuchy R."/>
            <person name="Gladieux P."/>
            <person name="Thoren M.H."/>
            <person name="Johannesson H."/>
        </authorList>
    </citation>
    <scope>NUCLEOTIDE SEQUENCE</scope>
    <source>
        <strain evidence="3">PSN293</strain>
    </source>
</reference>
<evidence type="ECO:0000256" key="1">
    <source>
        <dbReference type="SAM" id="MobiDB-lite"/>
    </source>
</evidence>
<evidence type="ECO:0000259" key="2">
    <source>
        <dbReference type="SMART" id="SM00256"/>
    </source>
</evidence>
<comment type="caution">
    <text evidence="3">The sequence shown here is derived from an EMBL/GenBank/DDBJ whole genome shotgun (WGS) entry which is preliminary data.</text>
</comment>
<dbReference type="AlphaFoldDB" id="A0AAN6YLC0"/>
<evidence type="ECO:0000313" key="4">
    <source>
        <dbReference type="Proteomes" id="UP001301769"/>
    </source>
</evidence>
<gene>
    <name evidence="3" type="ORF">QBC37DRAFT_2352</name>
</gene>
<feature type="compositionally biased region" description="Basic and acidic residues" evidence="1">
    <location>
        <begin position="340"/>
        <end position="354"/>
    </location>
</feature>
<feature type="region of interest" description="Disordered" evidence="1">
    <location>
        <begin position="365"/>
        <end position="391"/>
    </location>
</feature>
<feature type="compositionally biased region" description="Polar residues" evidence="1">
    <location>
        <begin position="374"/>
        <end position="386"/>
    </location>
</feature>